<dbReference type="Ensembl" id="ENSSHBT00005024554.1">
    <property type="protein sequence ID" value="ENSSHBP00005020615.1"/>
    <property type="gene ID" value="ENSSHBG00005017528.1"/>
</dbReference>
<evidence type="ECO:0000256" key="3">
    <source>
        <dbReference type="ARBA" id="ARBA00023170"/>
    </source>
</evidence>
<name>A0A672V294_STRHB</name>
<dbReference type="SMART" id="SM00409">
    <property type="entry name" value="IG"/>
    <property type="match status" value="1"/>
</dbReference>
<sequence length="134" mass="14949">PLFSLCKPSESPLPTPAGRQFLSEVSATVGQRVVLPCQSTIEDSGSSLNFFWYRQLPGEALTFLLQAFKDSGNDKFRSGRFSVVVYKNETAPLEIAYVSFEDTAIYYCALMYHIKLSHISTRAKSALRRTAQEG</sequence>
<keyword evidence="2" id="KW-1064">Adaptive immunity</keyword>
<dbReference type="GeneTree" id="ENSGT00960000189394"/>
<evidence type="ECO:0000256" key="1">
    <source>
        <dbReference type="ARBA" id="ARBA00022729"/>
    </source>
</evidence>
<accession>A0A672V294</accession>
<organism evidence="7 8">
    <name type="scientific">Strigops habroptila</name>
    <name type="common">Kakapo</name>
    <dbReference type="NCBI Taxonomy" id="2489341"/>
    <lineage>
        <taxon>Eukaryota</taxon>
        <taxon>Metazoa</taxon>
        <taxon>Chordata</taxon>
        <taxon>Craniata</taxon>
        <taxon>Vertebrata</taxon>
        <taxon>Euteleostomi</taxon>
        <taxon>Archelosauria</taxon>
        <taxon>Archosauria</taxon>
        <taxon>Dinosauria</taxon>
        <taxon>Saurischia</taxon>
        <taxon>Theropoda</taxon>
        <taxon>Coelurosauria</taxon>
        <taxon>Aves</taxon>
        <taxon>Neognathae</taxon>
        <taxon>Neoaves</taxon>
        <taxon>Telluraves</taxon>
        <taxon>Australaves</taxon>
        <taxon>Psittaciformes</taxon>
        <taxon>Psittacidae</taxon>
        <taxon>Strigops</taxon>
    </lineage>
</organism>
<feature type="domain" description="Ig-like" evidence="6">
    <location>
        <begin position="8"/>
        <end position="128"/>
    </location>
</feature>
<evidence type="ECO:0000313" key="7">
    <source>
        <dbReference type="Ensembl" id="ENSSHBP00005020615.1"/>
    </source>
</evidence>
<keyword evidence="8" id="KW-1185">Reference proteome</keyword>
<reference evidence="7" key="3">
    <citation type="submission" date="2025-09" db="UniProtKB">
        <authorList>
            <consortium name="Ensembl"/>
        </authorList>
    </citation>
    <scope>IDENTIFICATION</scope>
</reference>
<dbReference type="PANTHER" id="PTHR19367:SF45">
    <property type="entry name" value="IG-LIKE DOMAIN-CONTAINING PROTEIN"/>
    <property type="match status" value="1"/>
</dbReference>
<evidence type="ECO:0000256" key="2">
    <source>
        <dbReference type="ARBA" id="ARBA00023130"/>
    </source>
</evidence>
<dbReference type="OMA" id="QPPQHIL"/>
<dbReference type="SMART" id="SM00406">
    <property type="entry name" value="IGv"/>
    <property type="match status" value="1"/>
</dbReference>
<reference evidence="7" key="2">
    <citation type="submission" date="2025-08" db="UniProtKB">
        <authorList>
            <consortium name="Ensembl"/>
        </authorList>
    </citation>
    <scope>IDENTIFICATION</scope>
</reference>
<evidence type="ECO:0000256" key="4">
    <source>
        <dbReference type="ARBA" id="ARBA00023319"/>
    </source>
</evidence>
<keyword evidence="5" id="KW-1279">T cell receptor</keyword>
<keyword evidence="4" id="KW-0393">Immunoglobulin domain</keyword>
<dbReference type="GO" id="GO:0002250">
    <property type="term" value="P:adaptive immune response"/>
    <property type="evidence" value="ECO:0007669"/>
    <property type="project" value="UniProtKB-KW"/>
</dbReference>
<reference evidence="7 8" key="1">
    <citation type="submission" date="2019-11" db="EMBL/GenBank/DDBJ databases">
        <title>Strigops habroptila (kakapo) genome, bStrHab1, primary haplotype, v2.</title>
        <authorList>
            <person name="Jarvis E.D."/>
            <person name="Howard J."/>
            <person name="Rhie A."/>
            <person name="Phillippy A."/>
            <person name="Korlach J."/>
            <person name="Digby A."/>
            <person name="Iorns D."/>
            <person name="Eason D."/>
            <person name="Robertson B."/>
            <person name="Raemaekers T."/>
            <person name="Howe K."/>
            <person name="Lewin H."/>
            <person name="Damas J."/>
            <person name="Hastie A."/>
            <person name="Tracey A."/>
            <person name="Chow W."/>
            <person name="Fedrigo O."/>
        </authorList>
    </citation>
    <scope>NUCLEOTIDE SEQUENCE [LARGE SCALE GENOMIC DNA]</scope>
</reference>
<dbReference type="SUPFAM" id="SSF48726">
    <property type="entry name" value="Immunoglobulin"/>
    <property type="match status" value="1"/>
</dbReference>
<dbReference type="AlphaFoldDB" id="A0A672V294"/>
<dbReference type="Gene3D" id="2.60.40.10">
    <property type="entry name" value="Immunoglobulins"/>
    <property type="match status" value="1"/>
</dbReference>
<dbReference type="InterPro" id="IPR013106">
    <property type="entry name" value="Ig_V-set"/>
</dbReference>
<protein>
    <recommendedName>
        <fullName evidence="6">Ig-like domain-containing protein</fullName>
    </recommendedName>
</protein>
<dbReference type="PANTHER" id="PTHR19367">
    <property type="entry name" value="T-CELL RECEPTOR ALPHA CHAIN V REGION"/>
    <property type="match status" value="1"/>
</dbReference>
<evidence type="ECO:0000259" key="6">
    <source>
        <dbReference type="PROSITE" id="PS50835"/>
    </source>
</evidence>
<dbReference type="InterPro" id="IPR003599">
    <property type="entry name" value="Ig_sub"/>
</dbReference>
<dbReference type="InterPro" id="IPR013783">
    <property type="entry name" value="Ig-like_fold"/>
</dbReference>
<dbReference type="Proteomes" id="UP000472266">
    <property type="component" value="Chromosome 20"/>
</dbReference>
<dbReference type="InParanoid" id="A0A672V294"/>
<keyword evidence="1" id="KW-0732">Signal</keyword>
<dbReference type="Pfam" id="PF07686">
    <property type="entry name" value="V-set"/>
    <property type="match status" value="1"/>
</dbReference>
<dbReference type="PROSITE" id="PS50835">
    <property type="entry name" value="IG_LIKE"/>
    <property type="match status" value="1"/>
</dbReference>
<evidence type="ECO:0000256" key="5">
    <source>
        <dbReference type="ARBA" id="ARBA00043266"/>
    </source>
</evidence>
<keyword evidence="3" id="KW-0675">Receptor</keyword>
<proteinExistence type="predicted"/>
<keyword evidence="5" id="KW-0391">Immunity</keyword>
<evidence type="ECO:0000313" key="8">
    <source>
        <dbReference type="Proteomes" id="UP000472266"/>
    </source>
</evidence>
<dbReference type="GO" id="GO:0042101">
    <property type="term" value="C:T cell receptor complex"/>
    <property type="evidence" value="ECO:0007669"/>
    <property type="project" value="UniProtKB-KW"/>
</dbReference>
<dbReference type="InterPro" id="IPR036179">
    <property type="entry name" value="Ig-like_dom_sf"/>
</dbReference>
<dbReference type="InterPro" id="IPR007110">
    <property type="entry name" value="Ig-like_dom"/>
</dbReference>
<dbReference type="InterPro" id="IPR051287">
    <property type="entry name" value="TCR_variable_region"/>
</dbReference>